<proteinExistence type="predicted"/>
<reference evidence="2 3" key="1">
    <citation type="submission" date="2019-03" db="EMBL/GenBank/DDBJ databases">
        <title>Draft genome sequences of novel Actinobacteria.</title>
        <authorList>
            <person name="Sahin N."/>
            <person name="Ay H."/>
            <person name="Saygin H."/>
        </authorList>
    </citation>
    <scope>NUCLEOTIDE SEQUENCE [LARGE SCALE GENOMIC DNA]</scope>
    <source>
        <strain evidence="2 3">6K102</strain>
    </source>
</reference>
<evidence type="ECO:0000256" key="1">
    <source>
        <dbReference type="SAM" id="Phobius"/>
    </source>
</evidence>
<accession>A0A4R5FV89</accession>
<feature type="transmembrane region" description="Helical" evidence="1">
    <location>
        <begin position="105"/>
        <end position="123"/>
    </location>
</feature>
<dbReference type="AlphaFoldDB" id="A0A4R5FV89"/>
<keyword evidence="1" id="KW-0472">Membrane</keyword>
<keyword evidence="3" id="KW-1185">Reference proteome</keyword>
<dbReference type="EMBL" id="SMLD01000011">
    <property type="protein sequence ID" value="TDE57984.1"/>
    <property type="molecule type" value="Genomic_DNA"/>
</dbReference>
<sequence>MRRLWWVGAPVLAGMLLVAAVRDVVPAYTAQFGSGVPGVFTATEHDCGGRSCAWIGSFSADDGSAPPRRVTLSTGGDLERVGDAIPAVDTGNPYFVYPATGSADWLLITVLGIASIITLGVWLRGVVRALRRAFGV</sequence>
<comment type="caution">
    <text evidence="2">The sequence shown here is derived from an EMBL/GenBank/DDBJ whole genome shotgun (WGS) entry which is preliminary data.</text>
</comment>
<evidence type="ECO:0000313" key="3">
    <source>
        <dbReference type="Proteomes" id="UP000295136"/>
    </source>
</evidence>
<keyword evidence="1" id="KW-1133">Transmembrane helix</keyword>
<dbReference type="Proteomes" id="UP000295136">
    <property type="component" value="Unassembled WGS sequence"/>
</dbReference>
<evidence type="ECO:0000313" key="2">
    <source>
        <dbReference type="EMBL" id="TDE57984.1"/>
    </source>
</evidence>
<organism evidence="2 3">
    <name type="scientific">Nonomuraea mesophila</name>
    <dbReference type="NCBI Taxonomy" id="2530382"/>
    <lineage>
        <taxon>Bacteria</taxon>
        <taxon>Bacillati</taxon>
        <taxon>Actinomycetota</taxon>
        <taxon>Actinomycetes</taxon>
        <taxon>Streptosporangiales</taxon>
        <taxon>Streptosporangiaceae</taxon>
        <taxon>Nonomuraea</taxon>
    </lineage>
</organism>
<gene>
    <name evidence="2" type="ORF">E1295_06830</name>
</gene>
<name>A0A4R5FV89_9ACTN</name>
<dbReference type="RefSeq" id="WP_132628816.1">
    <property type="nucleotide sequence ID" value="NZ_SMLD01000011.1"/>
</dbReference>
<protein>
    <submittedName>
        <fullName evidence="2">Uncharacterized protein</fullName>
    </submittedName>
</protein>
<keyword evidence="1" id="KW-0812">Transmembrane</keyword>